<dbReference type="CDD" id="cd06261">
    <property type="entry name" value="TM_PBP2"/>
    <property type="match status" value="1"/>
</dbReference>
<protein>
    <submittedName>
        <fullName evidence="9">ABC transporter permease subunit</fullName>
    </submittedName>
</protein>
<keyword evidence="3" id="KW-1003">Cell membrane</keyword>
<dbReference type="Pfam" id="PF19300">
    <property type="entry name" value="BPD_transp_1_N"/>
    <property type="match status" value="1"/>
</dbReference>
<evidence type="ECO:0000259" key="8">
    <source>
        <dbReference type="PROSITE" id="PS50928"/>
    </source>
</evidence>
<dbReference type="PANTHER" id="PTHR43163:SF6">
    <property type="entry name" value="DIPEPTIDE TRANSPORT SYSTEM PERMEASE PROTEIN DPPB-RELATED"/>
    <property type="match status" value="1"/>
</dbReference>
<feature type="transmembrane region" description="Helical" evidence="7">
    <location>
        <begin position="139"/>
        <end position="159"/>
    </location>
</feature>
<keyword evidence="6 7" id="KW-0472">Membrane</keyword>
<feature type="domain" description="ABC transmembrane type-1" evidence="8">
    <location>
        <begin position="99"/>
        <end position="300"/>
    </location>
</feature>
<reference evidence="11 12" key="1">
    <citation type="journal article" date="2019" name="Nat. Med.">
        <title>A library of human gut bacterial isolates paired with longitudinal multiomics data enables mechanistic microbiome research.</title>
        <authorList>
            <person name="Poyet M."/>
            <person name="Groussin M."/>
            <person name="Gibbons S.M."/>
            <person name="Avila-Pacheco J."/>
            <person name="Jiang X."/>
            <person name="Kearney S.M."/>
            <person name="Perrotta A.R."/>
            <person name="Berdy B."/>
            <person name="Zhao S."/>
            <person name="Lieberman T.D."/>
            <person name="Swanson P.K."/>
            <person name="Smith M."/>
            <person name="Roesemann S."/>
            <person name="Alexander J.E."/>
            <person name="Rich S.A."/>
            <person name="Livny J."/>
            <person name="Vlamakis H."/>
            <person name="Clish C."/>
            <person name="Bullock K."/>
            <person name="Deik A."/>
            <person name="Scott J."/>
            <person name="Pierce K.A."/>
            <person name="Xavier R.J."/>
            <person name="Alm E.J."/>
        </authorList>
    </citation>
    <scope>NUCLEOTIDE SEQUENCE [LARGE SCALE GENOMIC DNA]</scope>
    <source>
        <strain evidence="9 12">BIOML-A13</strain>
        <strain evidence="10 11">BIOML-A3</strain>
    </source>
</reference>
<evidence type="ECO:0000256" key="4">
    <source>
        <dbReference type="ARBA" id="ARBA00022692"/>
    </source>
</evidence>
<keyword evidence="5 7" id="KW-1133">Transmembrane helix</keyword>
<comment type="similarity">
    <text evidence="7">Belongs to the binding-protein-dependent transport system permease family.</text>
</comment>
<dbReference type="PANTHER" id="PTHR43163">
    <property type="entry name" value="DIPEPTIDE TRANSPORT SYSTEM PERMEASE PROTEIN DPPB-RELATED"/>
    <property type="match status" value="1"/>
</dbReference>
<dbReference type="Gene3D" id="1.10.3720.10">
    <property type="entry name" value="MetI-like"/>
    <property type="match status" value="1"/>
</dbReference>
<dbReference type="PROSITE" id="PS50928">
    <property type="entry name" value="ABC_TM1"/>
    <property type="match status" value="1"/>
</dbReference>
<feature type="transmembrane region" description="Helical" evidence="7">
    <location>
        <begin position="179"/>
        <end position="201"/>
    </location>
</feature>
<evidence type="ECO:0000313" key="11">
    <source>
        <dbReference type="Proteomes" id="UP000443070"/>
    </source>
</evidence>
<dbReference type="GO" id="GO:0005886">
    <property type="term" value="C:plasma membrane"/>
    <property type="evidence" value="ECO:0007669"/>
    <property type="project" value="UniProtKB-SubCell"/>
</dbReference>
<comment type="subcellular location">
    <subcellularLocation>
        <location evidence="1 7">Cell membrane</location>
        <topology evidence="1 7">Multi-pass membrane protein</topology>
    </subcellularLocation>
</comment>
<feature type="transmembrane region" description="Helical" evidence="7">
    <location>
        <begin position="282"/>
        <end position="303"/>
    </location>
</feature>
<keyword evidence="4 7" id="KW-0812">Transmembrane</keyword>
<dbReference type="InterPro" id="IPR000515">
    <property type="entry name" value="MetI-like"/>
</dbReference>
<evidence type="ECO:0000256" key="5">
    <source>
        <dbReference type="ARBA" id="ARBA00022989"/>
    </source>
</evidence>
<feature type="transmembrane region" description="Helical" evidence="7">
    <location>
        <begin position="222"/>
        <end position="244"/>
    </location>
</feature>
<evidence type="ECO:0000313" key="10">
    <source>
        <dbReference type="EMBL" id="MTU03755.1"/>
    </source>
</evidence>
<comment type="caution">
    <text evidence="9">The sequence shown here is derived from an EMBL/GenBank/DDBJ whole genome shotgun (WGS) entry which is preliminary data.</text>
</comment>
<evidence type="ECO:0000256" key="7">
    <source>
        <dbReference type="RuleBase" id="RU363032"/>
    </source>
</evidence>
<gene>
    <name evidence="9" type="ORF">GMD11_05340</name>
    <name evidence="10" type="ORF">GMD18_04985</name>
</gene>
<dbReference type="InterPro" id="IPR035906">
    <property type="entry name" value="MetI-like_sf"/>
</dbReference>
<organism evidence="9 12">
    <name type="scientific">Phascolarctobacterium faecium</name>
    <dbReference type="NCBI Taxonomy" id="33025"/>
    <lineage>
        <taxon>Bacteria</taxon>
        <taxon>Bacillati</taxon>
        <taxon>Bacillota</taxon>
        <taxon>Negativicutes</taxon>
        <taxon>Acidaminococcales</taxon>
        <taxon>Acidaminococcaceae</taxon>
        <taxon>Phascolarctobacterium</taxon>
    </lineage>
</organism>
<dbReference type="Proteomes" id="UP000443070">
    <property type="component" value="Unassembled WGS sequence"/>
</dbReference>
<feature type="transmembrane region" description="Helical" evidence="7">
    <location>
        <begin position="9"/>
        <end position="29"/>
    </location>
</feature>
<evidence type="ECO:0000256" key="6">
    <source>
        <dbReference type="ARBA" id="ARBA00023136"/>
    </source>
</evidence>
<dbReference type="Pfam" id="PF00528">
    <property type="entry name" value="BPD_transp_1"/>
    <property type="match status" value="1"/>
</dbReference>
<dbReference type="GO" id="GO:0055085">
    <property type="term" value="P:transmembrane transport"/>
    <property type="evidence" value="ECO:0007669"/>
    <property type="project" value="InterPro"/>
</dbReference>
<dbReference type="Proteomes" id="UP000484547">
    <property type="component" value="Unassembled WGS sequence"/>
</dbReference>
<dbReference type="EMBL" id="WNBW01000002">
    <property type="protein sequence ID" value="MTU03755.1"/>
    <property type="molecule type" value="Genomic_DNA"/>
</dbReference>
<evidence type="ECO:0000256" key="1">
    <source>
        <dbReference type="ARBA" id="ARBA00004651"/>
    </source>
</evidence>
<evidence type="ECO:0000256" key="3">
    <source>
        <dbReference type="ARBA" id="ARBA00022475"/>
    </source>
</evidence>
<dbReference type="OrthoDB" id="9773221at2"/>
<dbReference type="AlphaFoldDB" id="A0A7X3BVD2"/>
<dbReference type="SUPFAM" id="SSF161098">
    <property type="entry name" value="MetI-like"/>
    <property type="match status" value="1"/>
</dbReference>
<sequence>MISYCCKRILTAVPVLLGISLLAFILGVLSPGDPAEFVLNQDGLYAPSEEQLEAMREELGLNKPLWLRYGLWLMGVLQGDLGSSYITGRDIAAEIAQRLPVTLELAVLALLMAGVGGIFFGSICAVYRGSFFDNFVKNLTNIMLSIPGFWLALILILIFSEQLRWLPTSGTGSLKYFLLPAFVLAFATMATVCRFMRGALLTEFGRQYFLVAKVRGINKFNLLTRYALPNAIIPVIALLGNYFASVLGGSVIAESIFAIPGISSMALEAIRYRDYPVLQAYVLVSGCTLILVMVTVDLLIAYLNPKVKLGERS</sequence>
<dbReference type="RefSeq" id="WP_113077511.1">
    <property type="nucleotide sequence ID" value="NZ_AP025560.1"/>
</dbReference>
<dbReference type="EMBL" id="WNBM01000002">
    <property type="protein sequence ID" value="MTT75693.1"/>
    <property type="molecule type" value="Genomic_DNA"/>
</dbReference>
<name>A0A7X3BVD2_9FIRM</name>
<keyword evidence="11" id="KW-1185">Reference proteome</keyword>
<evidence type="ECO:0000313" key="9">
    <source>
        <dbReference type="EMBL" id="MTT75693.1"/>
    </source>
</evidence>
<dbReference type="InterPro" id="IPR045621">
    <property type="entry name" value="BPD_transp_1_N"/>
</dbReference>
<feature type="transmembrane region" description="Helical" evidence="7">
    <location>
        <begin position="105"/>
        <end position="127"/>
    </location>
</feature>
<proteinExistence type="inferred from homology"/>
<evidence type="ECO:0000313" key="12">
    <source>
        <dbReference type="Proteomes" id="UP000484547"/>
    </source>
</evidence>
<keyword evidence="2 7" id="KW-0813">Transport</keyword>
<evidence type="ECO:0000256" key="2">
    <source>
        <dbReference type="ARBA" id="ARBA00022448"/>
    </source>
</evidence>
<accession>A0A7X3BVD2</accession>